<gene>
    <name evidence="2" type="ORF">PAPOLLO_LOCUS7045</name>
</gene>
<keyword evidence="3" id="KW-1185">Reference proteome</keyword>
<protein>
    <submittedName>
        <fullName evidence="2">(apollo) hypothetical protein</fullName>
    </submittedName>
</protein>
<proteinExistence type="predicted"/>
<feature type="region of interest" description="Disordered" evidence="1">
    <location>
        <begin position="1"/>
        <end position="28"/>
    </location>
</feature>
<comment type="caution">
    <text evidence="2">The sequence shown here is derived from an EMBL/GenBank/DDBJ whole genome shotgun (WGS) entry which is preliminary data.</text>
</comment>
<dbReference type="EMBL" id="CAJQZP010000478">
    <property type="protein sequence ID" value="CAG4963705.1"/>
    <property type="molecule type" value="Genomic_DNA"/>
</dbReference>
<organism evidence="2 3">
    <name type="scientific">Parnassius apollo</name>
    <name type="common">Apollo butterfly</name>
    <name type="synonym">Papilio apollo</name>
    <dbReference type="NCBI Taxonomy" id="110799"/>
    <lineage>
        <taxon>Eukaryota</taxon>
        <taxon>Metazoa</taxon>
        <taxon>Ecdysozoa</taxon>
        <taxon>Arthropoda</taxon>
        <taxon>Hexapoda</taxon>
        <taxon>Insecta</taxon>
        <taxon>Pterygota</taxon>
        <taxon>Neoptera</taxon>
        <taxon>Endopterygota</taxon>
        <taxon>Lepidoptera</taxon>
        <taxon>Glossata</taxon>
        <taxon>Ditrysia</taxon>
        <taxon>Papilionoidea</taxon>
        <taxon>Papilionidae</taxon>
        <taxon>Parnassiinae</taxon>
        <taxon>Parnassini</taxon>
        <taxon>Parnassius</taxon>
        <taxon>Parnassius</taxon>
    </lineage>
</organism>
<reference evidence="2" key="1">
    <citation type="submission" date="2021-04" db="EMBL/GenBank/DDBJ databases">
        <authorList>
            <person name="Tunstrom K."/>
        </authorList>
    </citation>
    <scope>NUCLEOTIDE SEQUENCE</scope>
</reference>
<dbReference type="Proteomes" id="UP000691718">
    <property type="component" value="Unassembled WGS sequence"/>
</dbReference>
<dbReference type="AlphaFoldDB" id="A0A8S3WJE8"/>
<evidence type="ECO:0000256" key="1">
    <source>
        <dbReference type="SAM" id="MobiDB-lite"/>
    </source>
</evidence>
<evidence type="ECO:0000313" key="2">
    <source>
        <dbReference type="EMBL" id="CAG4963705.1"/>
    </source>
</evidence>
<dbReference type="OrthoDB" id="10063284at2759"/>
<sequence length="162" mass="17897">MKANEKTDTESSDDNQSVQRRKKHHDDESADGVIIVKIKKRKRCGVSILEWGCPADCRKHTVVLGQQSQQCLPPRYPPYGCVETLTTVPAAPADINTLLHLISLINKIENGDKNNLASTEGIITRLIDALIMVITRNKGTSNGRDLLNVDLGGNELLSIWLL</sequence>
<name>A0A8S3WJE8_PARAO</name>
<evidence type="ECO:0000313" key="3">
    <source>
        <dbReference type="Proteomes" id="UP000691718"/>
    </source>
</evidence>
<accession>A0A8S3WJE8</accession>